<feature type="domain" description="Glycosyl hydrolase-like 10" evidence="3">
    <location>
        <begin position="25"/>
        <end position="292"/>
    </location>
</feature>
<accession>A0A212JBF4</accession>
<dbReference type="InterPro" id="IPR017853">
    <property type="entry name" value="GH"/>
</dbReference>
<dbReference type="PANTHER" id="PTHR43405">
    <property type="entry name" value="GLYCOSYL HYDROLASE DIGH"/>
    <property type="match status" value="1"/>
</dbReference>
<reference evidence="4" key="1">
    <citation type="submission" date="2016-04" db="EMBL/GenBank/DDBJ databases">
        <authorList>
            <person name="Evans L.H."/>
            <person name="Alamgir A."/>
            <person name="Owens N."/>
            <person name="Weber N.D."/>
            <person name="Virtaneva K."/>
            <person name="Barbian K."/>
            <person name="Babar A."/>
            <person name="Rosenke K."/>
        </authorList>
    </citation>
    <scope>NUCLEOTIDE SEQUENCE</scope>
    <source>
        <strain evidence="4">86-1</strain>
    </source>
</reference>
<dbReference type="RefSeq" id="WP_296939973.1">
    <property type="nucleotide sequence ID" value="NZ_LT599032.1"/>
</dbReference>
<evidence type="ECO:0000259" key="3">
    <source>
        <dbReference type="Pfam" id="PF02638"/>
    </source>
</evidence>
<evidence type="ECO:0000313" key="4">
    <source>
        <dbReference type="EMBL" id="SBV96760.1"/>
    </source>
</evidence>
<gene>
    <name evidence="4" type="ORF">KL86DYS1_11729</name>
</gene>
<sequence length="483" mass="56293">MKLFRLLSIFFLFPLSIFAQVPSTEVRAAWLTTNWGLDWPKQGTSVDAQKKQLRDILDQLQEEHFNVVLFQARAQGRVFYRSKIEPLSTYFNQAEGFDPLAFAIEECHKRGMECHAWLVTYTMDKAKMKYTGKGKRRRGTVVKDKPDYYKEVHGTWYLDPGRPESKKLVSSIVDEIIKNYDVDGIHFDYIRYPSNTQKFPDDDTFKKYGNGKSLHDWRRDNINQLVADIYDNVKAIKPWVQISSSPLGRYQVLQHVAPNDGWTAYETVFQDAGHWMKSGKHDLVFPMMYYKEHRFYPFLDDWVANSNGRIVVPGLGVYQMDEQNWSLEDILNQMKYTRDNNVKGQAYFRTGNILSNLKGVRDSIRTYYPTPAKLPPLTWLDNISPNSPVITQVYKDQGYLLIKWDAPDSSETYTYNIYASPTEEIDINNSRNILVTGLRTNSYSFPVTVGEFGFHYFVTASDRYHNESVQSFPAYFVHSEEEH</sequence>
<proteinExistence type="predicted"/>
<evidence type="ECO:0000256" key="1">
    <source>
        <dbReference type="ARBA" id="ARBA00022729"/>
    </source>
</evidence>
<evidence type="ECO:0000256" key="2">
    <source>
        <dbReference type="SAM" id="SignalP"/>
    </source>
</evidence>
<dbReference type="InterPro" id="IPR052177">
    <property type="entry name" value="Divisome_Glycosyl_Hydrolase"/>
</dbReference>
<dbReference type="SUPFAM" id="SSF51445">
    <property type="entry name" value="(Trans)glycosidases"/>
    <property type="match status" value="1"/>
</dbReference>
<dbReference type="InterPro" id="IPR003790">
    <property type="entry name" value="GHL10"/>
</dbReference>
<organism evidence="4">
    <name type="scientific">uncultured Dysgonomonas sp</name>
    <dbReference type="NCBI Taxonomy" id="206096"/>
    <lineage>
        <taxon>Bacteria</taxon>
        <taxon>Pseudomonadati</taxon>
        <taxon>Bacteroidota</taxon>
        <taxon>Bacteroidia</taxon>
        <taxon>Bacteroidales</taxon>
        <taxon>Dysgonomonadaceae</taxon>
        <taxon>Dysgonomonas</taxon>
        <taxon>environmental samples</taxon>
    </lineage>
</organism>
<dbReference type="PANTHER" id="PTHR43405:SF1">
    <property type="entry name" value="GLYCOSYL HYDROLASE DIGH"/>
    <property type="match status" value="1"/>
</dbReference>
<feature type="signal peptide" evidence="2">
    <location>
        <begin position="1"/>
        <end position="19"/>
    </location>
</feature>
<dbReference type="Pfam" id="PF02638">
    <property type="entry name" value="GHL10"/>
    <property type="match status" value="1"/>
</dbReference>
<feature type="chain" id="PRO_5013007586" description="Glycosyl hydrolase-like 10 domain-containing protein" evidence="2">
    <location>
        <begin position="20"/>
        <end position="483"/>
    </location>
</feature>
<keyword evidence="1 2" id="KW-0732">Signal</keyword>
<dbReference type="EMBL" id="FLUM01000001">
    <property type="protein sequence ID" value="SBV96760.1"/>
    <property type="molecule type" value="Genomic_DNA"/>
</dbReference>
<protein>
    <recommendedName>
        <fullName evidence="3">Glycosyl hydrolase-like 10 domain-containing protein</fullName>
    </recommendedName>
</protein>
<name>A0A212JBF4_9BACT</name>
<dbReference type="Gene3D" id="3.20.20.80">
    <property type="entry name" value="Glycosidases"/>
    <property type="match status" value="1"/>
</dbReference>
<dbReference type="AlphaFoldDB" id="A0A212JBF4"/>